<accession>A0A0F9BXF5</accession>
<sequence length="406" mass="44920">EELFFIRDRVDMNRSKEVEHFQLTVYRDFEEGKPYRGSVSLRLYPGSTEAEMEQTIDNGAFAAGLVRNEPFPLVHPSVSTREPPARPPPRQDAPGHVGPGQAAPGQTASRFAEKDLRHWLKPLSETLYSNAGEGINSAELFLDRIETRIMNSAGVDVSFTRYRGAIDLITECQGDKEEVELSKFIEFSDFVPDRIVRLRDQQLRLCRDRAVAAATPSMESAVMLTGEPVKEFFQYYLAQSSAESAYKGLSILKPGQSAQGAEIRGDLFTLSLDPDLPNSTYSSPWDLDGYPLKKTAVIDRGRLLNFWGPLRFCHYLGIKPSGSIGNVVVEGGSRPMATLRQGPCLEVVSFSDFQTNPLTGDFGGEIRLAYLSKDGSRDRGLPVSGGSISGNILNVQGEMTLSRERQ</sequence>
<evidence type="ECO:0000259" key="2">
    <source>
        <dbReference type="Pfam" id="PF19289"/>
    </source>
</evidence>
<dbReference type="SUPFAM" id="SSF111283">
    <property type="entry name" value="Putative modulator of DNA gyrase, PmbA/TldD"/>
    <property type="match status" value="1"/>
</dbReference>
<dbReference type="AlphaFoldDB" id="A0A0F9BXF5"/>
<dbReference type="GO" id="GO:0006508">
    <property type="term" value="P:proteolysis"/>
    <property type="evidence" value="ECO:0007669"/>
    <property type="project" value="InterPro"/>
</dbReference>
<evidence type="ECO:0000256" key="1">
    <source>
        <dbReference type="SAM" id="MobiDB-lite"/>
    </source>
</evidence>
<dbReference type="PANTHER" id="PTHR43421:SF1">
    <property type="entry name" value="METALLOPROTEASE PMBA"/>
    <property type="match status" value="1"/>
</dbReference>
<evidence type="ECO:0000313" key="3">
    <source>
        <dbReference type="EMBL" id="KKK89126.1"/>
    </source>
</evidence>
<name>A0A0F9BXF5_9ZZZZ</name>
<dbReference type="PANTHER" id="PTHR43421">
    <property type="entry name" value="METALLOPROTEASE PMBA"/>
    <property type="match status" value="1"/>
</dbReference>
<dbReference type="Pfam" id="PF19289">
    <property type="entry name" value="PmbA_TldD_3rd"/>
    <property type="match status" value="1"/>
</dbReference>
<gene>
    <name evidence="3" type="ORF">LCGC14_2736250</name>
</gene>
<dbReference type="GO" id="GO:0005829">
    <property type="term" value="C:cytosol"/>
    <property type="evidence" value="ECO:0007669"/>
    <property type="project" value="TreeGrafter"/>
</dbReference>
<dbReference type="InterPro" id="IPR045569">
    <property type="entry name" value="Metalloprtase-TldD/E_C"/>
</dbReference>
<proteinExistence type="predicted"/>
<dbReference type="InterPro" id="IPR036059">
    <property type="entry name" value="TldD/PmbA_sf"/>
</dbReference>
<organism evidence="3">
    <name type="scientific">marine sediment metagenome</name>
    <dbReference type="NCBI Taxonomy" id="412755"/>
    <lineage>
        <taxon>unclassified sequences</taxon>
        <taxon>metagenomes</taxon>
        <taxon>ecological metagenomes</taxon>
    </lineage>
</organism>
<dbReference type="GO" id="GO:0008237">
    <property type="term" value="F:metallopeptidase activity"/>
    <property type="evidence" value="ECO:0007669"/>
    <property type="project" value="InterPro"/>
</dbReference>
<protein>
    <recommendedName>
        <fullName evidence="2">Metalloprotease TldD/E C-terminal domain-containing protein</fullName>
    </recommendedName>
</protein>
<feature type="non-terminal residue" evidence="3">
    <location>
        <position position="1"/>
    </location>
</feature>
<reference evidence="3" key="1">
    <citation type="journal article" date="2015" name="Nature">
        <title>Complex archaea that bridge the gap between prokaryotes and eukaryotes.</title>
        <authorList>
            <person name="Spang A."/>
            <person name="Saw J.H."/>
            <person name="Jorgensen S.L."/>
            <person name="Zaremba-Niedzwiedzka K."/>
            <person name="Martijn J."/>
            <person name="Lind A.E."/>
            <person name="van Eijk R."/>
            <person name="Schleper C."/>
            <person name="Guy L."/>
            <person name="Ettema T.J."/>
        </authorList>
    </citation>
    <scope>NUCLEOTIDE SEQUENCE</scope>
</reference>
<comment type="caution">
    <text evidence="3">The sequence shown here is derived from an EMBL/GenBank/DDBJ whole genome shotgun (WGS) entry which is preliminary data.</text>
</comment>
<feature type="region of interest" description="Disordered" evidence="1">
    <location>
        <begin position="72"/>
        <end position="107"/>
    </location>
</feature>
<dbReference type="EMBL" id="LAZR01049656">
    <property type="protein sequence ID" value="KKK89126.1"/>
    <property type="molecule type" value="Genomic_DNA"/>
</dbReference>
<dbReference type="InterPro" id="IPR047657">
    <property type="entry name" value="PmbA"/>
</dbReference>
<feature type="domain" description="Metalloprotease TldD/E C-terminal" evidence="2">
    <location>
        <begin position="220"/>
        <end position="399"/>
    </location>
</feature>